<reference evidence="2" key="1">
    <citation type="journal article" date="2022" name="Int. J. Mol. Sci.">
        <title>Draft Genome of Tanacetum Coccineum: Genomic Comparison of Closely Related Tanacetum-Family Plants.</title>
        <authorList>
            <person name="Yamashiro T."/>
            <person name="Shiraishi A."/>
            <person name="Nakayama K."/>
            <person name="Satake H."/>
        </authorList>
    </citation>
    <scope>NUCLEOTIDE SEQUENCE</scope>
</reference>
<evidence type="ECO:0000256" key="1">
    <source>
        <dbReference type="SAM" id="MobiDB-lite"/>
    </source>
</evidence>
<comment type="caution">
    <text evidence="2">The sequence shown here is derived from an EMBL/GenBank/DDBJ whole genome shotgun (WGS) entry which is preliminary data.</text>
</comment>
<accession>A0ABQ5CU66</accession>
<feature type="region of interest" description="Disordered" evidence="1">
    <location>
        <begin position="1"/>
        <end position="26"/>
    </location>
</feature>
<keyword evidence="3" id="KW-1185">Reference proteome</keyword>
<dbReference type="Proteomes" id="UP001151760">
    <property type="component" value="Unassembled WGS sequence"/>
</dbReference>
<sequence>MSTTSAHQQALADAGSETHPPMLERGSYIPWASRFRRYLNQKRETRKFLNHSMDEGPYKFKKIQPDLNKVESDQTKDDLMGDDLKQYKDDIEAI</sequence>
<reference evidence="2" key="2">
    <citation type="submission" date="2022-01" db="EMBL/GenBank/DDBJ databases">
        <authorList>
            <person name="Yamashiro T."/>
            <person name="Shiraishi A."/>
            <person name="Satake H."/>
            <person name="Nakayama K."/>
        </authorList>
    </citation>
    <scope>NUCLEOTIDE SEQUENCE</scope>
</reference>
<proteinExistence type="predicted"/>
<evidence type="ECO:0000313" key="2">
    <source>
        <dbReference type="EMBL" id="GJT30606.1"/>
    </source>
</evidence>
<gene>
    <name evidence="2" type="ORF">Tco_0910881</name>
</gene>
<evidence type="ECO:0000313" key="3">
    <source>
        <dbReference type="Proteomes" id="UP001151760"/>
    </source>
</evidence>
<protein>
    <submittedName>
        <fullName evidence="2">Uncharacterized protein</fullName>
    </submittedName>
</protein>
<name>A0ABQ5CU66_9ASTR</name>
<organism evidence="2 3">
    <name type="scientific">Tanacetum coccineum</name>
    <dbReference type="NCBI Taxonomy" id="301880"/>
    <lineage>
        <taxon>Eukaryota</taxon>
        <taxon>Viridiplantae</taxon>
        <taxon>Streptophyta</taxon>
        <taxon>Embryophyta</taxon>
        <taxon>Tracheophyta</taxon>
        <taxon>Spermatophyta</taxon>
        <taxon>Magnoliopsida</taxon>
        <taxon>eudicotyledons</taxon>
        <taxon>Gunneridae</taxon>
        <taxon>Pentapetalae</taxon>
        <taxon>asterids</taxon>
        <taxon>campanulids</taxon>
        <taxon>Asterales</taxon>
        <taxon>Asteraceae</taxon>
        <taxon>Asteroideae</taxon>
        <taxon>Anthemideae</taxon>
        <taxon>Anthemidinae</taxon>
        <taxon>Tanacetum</taxon>
    </lineage>
</organism>
<dbReference type="EMBL" id="BQNB010014640">
    <property type="protein sequence ID" value="GJT30606.1"/>
    <property type="molecule type" value="Genomic_DNA"/>
</dbReference>